<organism evidence="2 3">
    <name type="scientific">Methylobacterium jeotgali</name>
    <dbReference type="NCBI Taxonomy" id="381630"/>
    <lineage>
        <taxon>Bacteria</taxon>
        <taxon>Pseudomonadati</taxon>
        <taxon>Pseudomonadota</taxon>
        <taxon>Alphaproteobacteria</taxon>
        <taxon>Hyphomicrobiales</taxon>
        <taxon>Methylobacteriaceae</taxon>
        <taxon>Methylobacterium</taxon>
    </lineage>
</organism>
<name>A0ABQ4T180_9HYPH</name>
<reference evidence="2" key="1">
    <citation type="journal article" date="2021" name="Front. Microbiol.">
        <title>Comprehensive Comparative Genomics and Phenotyping of Methylobacterium Species.</title>
        <authorList>
            <person name="Alessa O."/>
            <person name="Ogura Y."/>
            <person name="Fujitani Y."/>
            <person name="Takami H."/>
            <person name="Hayashi T."/>
            <person name="Sahin N."/>
            <person name="Tani A."/>
        </authorList>
    </citation>
    <scope>NUCLEOTIDE SEQUENCE</scope>
    <source>
        <strain evidence="2">LMG 23639</strain>
    </source>
</reference>
<proteinExistence type="predicted"/>
<comment type="caution">
    <text evidence="2">The sequence shown here is derived from an EMBL/GenBank/DDBJ whole genome shotgun (WGS) entry which is preliminary data.</text>
</comment>
<evidence type="ECO:0000256" key="1">
    <source>
        <dbReference type="SAM" id="MobiDB-lite"/>
    </source>
</evidence>
<protein>
    <submittedName>
        <fullName evidence="2">Uncharacterized protein</fullName>
    </submittedName>
</protein>
<evidence type="ECO:0000313" key="2">
    <source>
        <dbReference type="EMBL" id="GJE07913.1"/>
    </source>
</evidence>
<dbReference type="RefSeq" id="WP_238277313.1">
    <property type="nucleotide sequence ID" value="NZ_BPQR01000056.1"/>
</dbReference>
<evidence type="ECO:0000313" key="3">
    <source>
        <dbReference type="Proteomes" id="UP001055102"/>
    </source>
</evidence>
<dbReference type="EMBL" id="BPQR01000056">
    <property type="protein sequence ID" value="GJE07913.1"/>
    <property type="molecule type" value="Genomic_DNA"/>
</dbReference>
<dbReference type="Proteomes" id="UP001055102">
    <property type="component" value="Unassembled WGS sequence"/>
</dbReference>
<reference evidence="2" key="2">
    <citation type="submission" date="2021-08" db="EMBL/GenBank/DDBJ databases">
        <authorList>
            <person name="Tani A."/>
            <person name="Ola A."/>
            <person name="Ogura Y."/>
            <person name="Katsura K."/>
            <person name="Hayashi T."/>
        </authorList>
    </citation>
    <scope>NUCLEOTIDE SEQUENCE</scope>
    <source>
        <strain evidence="2">LMG 23639</strain>
    </source>
</reference>
<feature type="region of interest" description="Disordered" evidence="1">
    <location>
        <begin position="266"/>
        <end position="304"/>
    </location>
</feature>
<sequence>MPVARGLFALRYVATSVTGESPRVVVSADPDCAAHVRLVFGPGATEGLLRRPGDLCVISAERDATLLLTTLGEGADRPEAVTLQIDRLDGEGAAPTKSAPALAAPQPISPPSISAASIAPIARAEADSRLIPLRIAGHVERRGDLFAGPGEWLGDPNGSFRIEGFSVQWPRRPAEVDISYGCALLGLGRMPDGVVGEFVGTRMQARAINGVAFRLIGEQADGFALIVEAVFSDGTRFGPALAPVDLRGPTGREFLVALRLQLSEVGAKPQRPPASPHIAAAPPQETARRKPARIFRAPRSVASA</sequence>
<keyword evidence="3" id="KW-1185">Reference proteome</keyword>
<gene>
    <name evidence="2" type="ORF">AOPFMNJM_3245</name>
</gene>
<accession>A0ABQ4T180</accession>